<reference evidence="8 10" key="1">
    <citation type="submission" date="2015-05" db="EMBL/GenBank/DDBJ databases">
        <title>Genome sequencing and analysis of members of genus Stenotrophomonas.</title>
        <authorList>
            <person name="Patil P.P."/>
            <person name="Midha S."/>
            <person name="Patil P.B."/>
        </authorList>
    </citation>
    <scope>NUCLEOTIDE SEQUENCE [LARGE SCALE GENOMIC DNA]</scope>
    <source>
        <strain evidence="8 10">DSM 17805</strain>
    </source>
</reference>
<feature type="binding site" evidence="6">
    <location>
        <position position="120"/>
    </location>
    <ligand>
        <name>Fe cation</name>
        <dbReference type="ChEBI" id="CHEBI:24875"/>
        <label>1</label>
    </ligand>
</feature>
<evidence type="ECO:0000313" key="9">
    <source>
        <dbReference type="EMBL" id="MBB1116310.1"/>
    </source>
</evidence>
<feature type="binding site" evidence="6">
    <location>
        <position position="115"/>
    </location>
    <ligand>
        <name>Fe cation</name>
        <dbReference type="ChEBI" id="CHEBI:24875"/>
        <label>2</label>
    </ligand>
</feature>
<dbReference type="InterPro" id="IPR012312">
    <property type="entry name" value="Hemerythrin-like"/>
</dbReference>
<protein>
    <recommendedName>
        <fullName evidence="6">Bacteriohemerythrin</fullName>
    </recommendedName>
</protein>
<dbReference type="EMBL" id="JACIUV010000002">
    <property type="protein sequence ID" value="MBB1116310.1"/>
    <property type="molecule type" value="Genomic_DNA"/>
</dbReference>
<evidence type="ECO:0000313" key="8">
    <source>
        <dbReference type="EMBL" id="KRG57841.1"/>
    </source>
</evidence>
<dbReference type="OrthoDB" id="1122424at2"/>
<sequence>MALLVWQDDLNTGIEVIDQQHRRIVEMLNHLYNAQRSMERTVVGEVIDELVDYTLSHFAFEEELMEEAGYAFCAAHKRVHEVFVKRVSEYRMRFQAGEDITDELRTMLSRWLFNHIRGDDKAYAEQVKNHLNRFAREHDDGNWLGRTLKRLFR</sequence>
<evidence type="ECO:0000256" key="5">
    <source>
        <dbReference type="ARBA" id="ARBA00023004"/>
    </source>
</evidence>
<feature type="binding site" evidence="6">
    <location>
        <position position="61"/>
    </location>
    <ligand>
        <name>Fe cation</name>
        <dbReference type="ChEBI" id="CHEBI:24875"/>
        <label>1</label>
    </ligand>
</feature>
<dbReference type="Pfam" id="PF01814">
    <property type="entry name" value="Hemerythrin"/>
    <property type="match status" value="1"/>
</dbReference>
<dbReference type="GO" id="GO:0005344">
    <property type="term" value="F:oxygen carrier activity"/>
    <property type="evidence" value="ECO:0007669"/>
    <property type="project" value="UniProtKB-UniRule"/>
</dbReference>
<accession>A0A0R0BWS2</accession>
<evidence type="ECO:0000313" key="10">
    <source>
        <dbReference type="Proteomes" id="UP000051254"/>
    </source>
</evidence>
<dbReference type="GO" id="GO:0005506">
    <property type="term" value="F:iron ion binding"/>
    <property type="evidence" value="ECO:0007669"/>
    <property type="project" value="UniProtKB-UniRule"/>
</dbReference>
<dbReference type="InterPro" id="IPR023504">
    <property type="entry name" value="Bacteriohemerythrin-like"/>
</dbReference>
<dbReference type="InterPro" id="IPR035938">
    <property type="entry name" value="Hemerythrin-like_sf"/>
</dbReference>
<feature type="binding site" evidence="6">
    <location>
        <position position="21"/>
    </location>
    <ligand>
        <name>Fe cation</name>
        <dbReference type="ChEBI" id="CHEBI:24875"/>
        <label>1</label>
    </ligand>
</feature>
<organism evidence="8 10">
    <name type="scientific">Stenotrophomonas koreensis</name>
    <dbReference type="NCBI Taxonomy" id="266128"/>
    <lineage>
        <taxon>Bacteria</taxon>
        <taxon>Pseudomonadati</taxon>
        <taxon>Pseudomonadota</taxon>
        <taxon>Gammaproteobacteria</taxon>
        <taxon>Lysobacterales</taxon>
        <taxon>Lysobacteraceae</taxon>
        <taxon>Stenotrophomonas</taxon>
    </lineage>
</organism>
<dbReference type="CDD" id="cd12107">
    <property type="entry name" value="Hemerythrin"/>
    <property type="match status" value="1"/>
</dbReference>
<gene>
    <name evidence="8" type="ORF">ABB25_08420</name>
    <name evidence="9" type="ORF">H4O09_04415</name>
</gene>
<dbReference type="Proteomes" id="UP000051254">
    <property type="component" value="Unassembled WGS sequence"/>
</dbReference>
<feature type="binding site" evidence="6">
    <location>
        <position position="61"/>
    </location>
    <ligand>
        <name>Fe cation</name>
        <dbReference type="ChEBI" id="CHEBI:24875"/>
        <label>2</label>
    </ligand>
</feature>
<feature type="binding site" evidence="6">
    <location>
        <position position="57"/>
    </location>
    <ligand>
        <name>Fe cation</name>
        <dbReference type="ChEBI" id="CHEBI:24875"/>
        <label>1</label>
    </ligand>
</feature>
<dbReference type="PANTHER" id="PTHR37164">
    <property type="entry name" value="BACTERIOHEMERYTHRIN"/>
    <property type="match status" value="1"/>
</dbReference>
<dbReference type="InterPro" id="IPR016131">
    <property type="entry name" value="Haemerythrin_Fe_BS"/>
</dbReference>
<comment type="caution">
    <text evidence="8">The sequence shown here is derived from an EMBL/GenBank/DDBJ whole genome shotgun (WGS) entry which is preliminary data.</text>
</comment>
<dbReference type="NCBIfam" id="NF033749">
    <property type="entry name" value="bact_hemeryth"/>
    <property type="match status" value="1"/>
</dbReference>
<evidence type="ECO:0000256" key="4">
    <source>
        <dbReference type="ARBA" id="ARBA00022723"/>
    </source>
</evidence>
<dbReference type="NCBIfam" id="TIGR02481">
    <property type="entry name" value="hemeryth_dom"/>
    <property type="match status" value="1"/>
</dbReference>
<dbReference type="HAMAP" id="MF_00556">
    <property type="entry name" value="Hemerythrin"/>
    <property type="match status" value="1"/>
</dbReference>
<evidence type="ECO:0000256" key="6">
    <source>
        <dbReference type="HAMAP-Rule" id="MF_00556"/>
    </source>
</evidence>
<dbReference type="Gene3D" id="1.20.120.50">
    <property type="entry name" value="Hemerythrin-like"/>
    <property type="match status" value="1"/>
</dbReference>
<reference evidence="9 11" key="2">
    <citation type="submission" date="2020-08" db="EMBL/GenBank/DDBJ databases">
        <title>Stenotrophomonas sp. W1S232.</title>
        <authorList>
            <person name="Deng Y."/>
        </authorList>
    </citation>
    <scope>NUCLEOTIDE SEQUENCE [LARGE SCALE GENOMIC DNA]</scope>
    <source>
        <strain evidence="9 11">W1S232</strain>
    </source>
</reference>
<dbReference type="PANTHER" id="PTHR37164:SF1">
    <property type="entry name" value="BACTERIOHEMERYTHRIN"/>
    <property type="match status" value="1"/>
</dbReference>
<dbReference type="SUPFAM" id="SSF47188">
    <property type="entry name" value="Hemerythrin-like"/>
    <property type="match status" value="1"/>
</dbReference>
<name>A0A0R0BWS2_9GAMM</name>
<dbReference type="PATRIC" id="fig|266128.3.peg.552"/>
<evidence type="ECO:0000256" key="2">
    <source>
        <dbReference type="ARBA" id="ARBA00022448"/>
    </source>
</evidence>
<feature type="binding site" evidence="6">
    <location>
        <position position="76"/>
    </location>
    <ligand>
        <name>Fe cation</name>
        <dbReference type="ChEBI" id="CHEBI:24875"/>
        <label>2</label>
    </ligand>
</feature>
<evidence type="ECO:0000256" key="1">
    <source>
        <dbReference type="ARBA" id="ARBA00010587"/>
    </source>
</evidence>
<keyword evidence="4 6" id="KW-0479">Metal-binding</keyword>
<dbReference type="STRING" id="266128.ABB25_08420"/>
<dbReference type="NCBIfam" id="NF002007">
    <property type="entry name" value="PRK00808.1"/>
    <property type="match status" value="1"/>
</dbReference>
<feature type="domain" description="Hemerythrin-like" evidence="7">
    <location>
        <begin position="12"/>
        <end position="125"/>
    </location>
</feature>
<keyword evidence="10" id="KW-1185">Reference proteome</keyword>
<comment type="subunit">
    <text evidence="6">Monomer.</text>
</comment>
<feature type="binding site" evidence="6">
    <location>
        <position position="80"/>
    </location>
    <ligand>
        <name>Fe cation</name>
        <dbReference type="ChEBI" id="CHEBI:24875"/>
        <label>2</label>
    </ligand>
</feature>
<dbReference type="PROSITE" id="PS00550">
    <property type="entry name" value="HEMERYTHRINS"/>
    <property type="match status" value="1"/>
</dbReference>
<keyword evidence="3 6" id="KW-0561">Oxygen transport</keyword>
<dbReference type="AlphaFoldDB" id="A0A0R0BWS2"/>
<keyword evidence="2 6" id="KW-0813">Transport</keyword>
<keyword evidence="5 6" id="KW-0408">Iron</keyword>
<dbReference type="Proteomes" id="UP000550609">
    <property type="component" value="Unassembled WGS sequence"/>
</dbReference>
<proteinExistence type="inferred from homology"/>
<accession>A0A7W3UYP7</accession>
<comment type="similarity">
    <text evidence="1 6">Belongs to the hemerythrin family.</text>
</comment>
<dbReference type="InterPro" id="IPR012827">
    <property type="entry name" value="Hemerythrin_metal-bd"/>
</dbReference>
<evidence type="ECO:0000313" key="11">
    <source>
        <dbReference type="Proteomes" id="UP000550609"/>
    </source>
</evidence>
<feature type="binding site" evidence="6">
    <location>
        <position position="120"/>
    </location>
    <ligand>
        <name>Fe cation</name>
        <dbReference type="ChEBI" id="CHEBI:24875"/>
        <label>2</label>
    </ligand>
</feature>
<dbReference type="EMBL" id="LDJH01000013">
    <property type="protein sequence ID" value="KRG57841.1"/>
    <property type="molecule type" value="Genomic_DNA"/>
</dbReference>
<evidence type="ECO:0000259" key="7">
    <source>
        <dbReference type="Pfam" id="PF01814"/>
    </source>
</evidence>
<evidence type="ECO:0000256" key="3">
    <source>
        <dbReference type="ARBA" id="ARBA00022621"/>
    </source>
</evidence>
<comment type="function">
    <text evidence="6">Oxygen-binding protein. May be involved in a storage mechanism or for delivery to oxygen-requiring enzymes. The oxygen-binding site contains two iron atoms.</text>
</comment>
<dbReference type="InterPro" id="IPR050669">
    <property type="entry name" value="Hemerythrin"/>
</dbReference>
<dbReference type="RefSeq" id="WP_057665816.1">
    <property type="nucleotide sequence ID" value="NZ_JACIUV010000002.1"/>
</dbReference>